<dbReference type="Pfam" id="PF13175">
    <property type="entry name" value="AAA_15"/>
    <property type="match status" value="1"/>
</dbReference>
<gene>
    <name evidence="2" type="ORF">EBAPG3_008785</name>
</gene>
<evidence type="ECO:0000259" key="1">
    <source>
        <dbReference type="Pfam" id="PF13175"/>
    </source>
</evidence>
<dbReference type="InterPro" id="IPR041685">
    <property type="entry name" value="AAA_GajA/Old/RecF-like"/>
</dbReference>
<dbReference type="EMBL" id="CP021106">
    <property type="protein sequence ID" value="ARO87853.1"/>
    <property type="molecule type" value="Genomic_DNA"/>
</dbReference>
<dbReference type="KEGG" id="nlc:EBAPG3_008785"/>
<dbReference type="InterPro" id="IPR027417">
    <property type="entry name" value="P-loop_NTPase"/>
</dbReference>
<dbReference type="AlphaFoldDB" id="A0A1W6SPX7"/>
<evidence type="ECO:0000313" key="3">
    <source>
        <dbReference type="Proteomes" id="UP000012179"/>
    </source>
</evidence>
<accession>A0A1W6SPX7</accession>
<dbReference type="eggNOG" id="COG3593">
    <property type="taxonomic scope" value="Bacteria"/>
</dbReference>
<organism evidence="2 3">
    <name type="scientific">Nitrosospira lacus</name>
    <dbReference type="NCBI Taxonomy" id="1288494"/>
    <lineage>
        <taxon>Bacteria</taxon>
        <taxon>Pseudomonadati</taxon>
        <taxon>Pseudomonadota</taxon>
        <taxon>Betaproteobacteria</taxon>
        <taxon>Nitrosomonadales</taxon>
        <taxon>Nitrosomonadaceae</taxon>
        <taxon>Nitrosospira</taxon>
    </lineage>
</organism>
<dbReference type="Proteomes" id="UP000012179">
    <property type="component" value="Chromosome"/>
</dbReference>
<name>A0A1W6SPX7_9PROT</name>
<feature type="domain" description="Endonuclease GajA/Old nuclease/RecF-like AAA" evidence="1">
    <location>
        <begin position="1"/>
        <end position="392"/>
    </location>
</feature>
<dbReference type="OrthoDB" id="3322489at2"/>
<keyword evidence="3" id="KW-1185">Reference proteome</keyword>
<protein>
    <recommendedName>
        <fullName evidence="1">Endonuclease GajA/Old nuclease/RecF-like AAA domain-containing protein</fullName>
    </recommendedName>
</protein>
<evidence type="ECO:0000313" key="2">
    <source>
        <dbReference type="EMBL" id="ARO87853.1"/>
    </source>
</evidence>
<sequence length="652" mass="73187">MKLVRARIQNFRSIDDSDEFALDEHITCFVGKNESGKTTLLTALHRLNPIFDDTRFDRQKDYPRRHLSDYEERHEGKDATVITTWWTIDPAEKQAITDAFGVGSLVSDEVMVQKDYGNRTRWTVGFDEAAIVQHLIDTSGFHDDEKAQIGAAGTVAELKAKAGSVHEASPGRTHCLHRIDRGFPEDSVSQGIVKLLDLPKFMLFSQYQRMQGQVSLEQIRQRESSNTLESADQVFIALCDMASTTVEQVASIQDFESLVSRFEGASNKISAEMFRYWSQNKFLKVIFRLDHALPGDPPPFNSGRIFRTRILNKLHDVTVPFDDRSTGFVWFFSFLALFSQVKKRSKGKIILLLDEPGLSLHGKAQADLLRYFRERLAPGHQVVYTTHSPFMVPSDDLPSARTVEDVVIYHQDEAPEVRGTKVGGDVLSTDPDTLFPLQNALAYEITQTLSAGEHTLLVTRPSDLLYLRAMSEVLRSHKRTPLDPRWTICPAGGVEKVSAFMSLFGGNRLRVAVLSDLASAHDRIEDMRRWKILRDGHIFTLGAYAGQREADVEDMLGAGLYGEIVGACYGLKGKQAIAALPAGSRIVDHTAERFRTQAETVPGTAPEFDRYVPAVHFTEHQSDIIKKLFGADLKVTLTRFEQLFSDLNALLP</sequence>
<dbReference type="eggNOG" id="COG1195">
    <property type="taxonomic scope" value="Bacteria"/>
</dbReference>
<proteinExistence type="predicted"/>
<dbReference type="SUPFAM" id="SSF52540">
    <property type="entry name" value="P-loop containing nucleoside triphosphate hydrolases"/>
    <property type="match status" value="1"/>
</dbReference>
<dbReference type="CDD" id="cd00267">
    <property type="entry name" value="ABC_ATPase"/>
    <property type="match status" value="1"/>
</dbReference>
<dbReference type="InterPro" id="IPR051396">
    <property type="entry name" value="Bact_Antivir_Def_Nuclease"/>
</dbReference>
<dbReference type="PANTHER" id="PTHR43581:SF4">
    <property type="entry name" value="ATP_GTP PHOSPHATASE"/>
    <property type="match status" value="1"/>
</dbReference>
<dbReference type="Gene3D" id="3.40.50.300">
    <property type="entry name" value="P-loop containing nucleotide triphosphate hydrolases"/>
    <property type="match status" value="1"/>
</dbReference>
<dbReference type="PANTHER" id="PTHR43581">
    <property type="entry name" value="ATP/GTP PHOSPHATASE"/>
    <property type="match status" value="1"/>
</dbReference>
<dbReference type="RefSeq" id="WP_004178508.1">
    <property type="nucleotide sequence ID" value="NZ_CP021106.3"/>
</dbReference>
<reference evidence="2 3" key="1">
    <citation type="journal article" date="2015" name="Int. J. Syst. Evol. Microbiol.">
        <title>Nitrosospira lacus sp. nov., a psychrotolerant, ammonia-oxidizing bacterium from sandy lake sediment.</title>
        <authorList>
            <person name="Urakawa H."/>
            <person name="Garcia J.C."/>
            <person name="Nielsen J.L."/>
            <person name="Le V.Q."/>
            <person name="Kozlowski J.A."/>
            <person name="Stein L.Y."/>
            <person name="Lim C.K."/>
            <person name="Pommerening-Roser A."/>
            <person name="Martens-Habbena W."/>
            <person name="Stahl D.A."/>
            <person name="Klotz M.G."/>
        </authorList>
    </citation>
    <scope>NUCLEOTIDE SEQUENCE [LARGE SCALE GENOMIC DNA]</scope>
    <source>
        <strain evidence="2 3">APG3</strain>
    </source>
</reference>